<feature type="domain" description="HTH marR-type" evidence="4">
    <location>
        <begin position="6"/>
        <end position="138"/>
    </location>
</feature>
<dbReference type="InterPro" id="IPR036388">
    <property type="entry name" value="WH-like_DNA-bd_sf"/>
</dbReference>
<keyword evidence="1" id="KW-0805">Transcription regulation</keyword>
<dbReference type="InterPro" id="IPR000835">
    <property type="entry name" value="HTH_MarR-typ"/>
</dbReference>
<name>A0ABX3A290_9GAMM</name>
<dbReference type="SMART" id="SM00347">
    <property type="entry name" value="HTH_MARR"/>
    <property type="match status" value="1"/>
</dbReference>
<evidence type="ECO:0000313" key="6">
    <source>
        <dbReference type="Proteomes" id="UP000094329"/>
    </source>
</evidence>
<comment type="caution">
    <text evidence="5">The sequence shown here is derived from an EMBL/GenBank/DDBJ whole genome shotgun (WGS) entry which is preliminary data.</text>
</comment>
<gene>
    <name evidence="5" type="ORF">BGC07_08750</name>
</gene>
<keyword evidence="2" id="KW-0238">DNA-binding</keyword>
<evidence type="ECO:0000256" key="2">
    <source>
        <dbReference type="ARBA" id="ARBA00023125"/>
    </source>
</evidence>
<dbReference type="Gene3D" id="1.10.10.10">
    <property type="entry name" value="Winged helix-like DNA-binding domain superfamily/Winged helix DNA-binding domain"/>
    <property type="match status" value="1"/>
</dbReference>
<dbReference type="Proteomes" id="UP000094329">
    <property type="component" value="Unassembled WGS sequence"/>
</dbReference>
<evidence type="ECO:0000259" key="4">
    <source>
        <dbReference type="PROSITE" id="PS50995"/>
    </source>
</evidence>
<dbReference type="RefSeq" id="WP_069312791.1">
    <property type="nucleotide sequence ID" value="NZ_MDTU01000001.1"/>
</dbReference>
<sequence>MPDNLEHSTSTLLKKAALLLTKQASQELRKIDLAHAYTPFLMQLWQTDGQTQTELRKKIGIEQPTAVRTLDRMQRDGLILRKASSSDRRVSYIYLTQYAKNLEADVMACAQTINTLALKDFSSQDKKTINKLLITIIKNLE</sequence>
<dbReference type="SUPFAM" id="SSF46785">
    <property type="entry name" value="Winged helix' DNA-binding domain"/>
    <property type="match status" value="1"/>
</dbReference>
<dbReference type="PANTHER" id="PTHR42756:SF1">
    <property type="entry name" value="TRANSCRIPTIONAL REPRESSOR OF EMRAB OPERON"/>
    <property type="match status" value="1"/>
</dbReference>
<keyword evidence="3" id="KW-0804">Transcription</keyword>
<organism evidence="5 6">
    <name type="scientific">Piscirickettsia litoralis</name>
    <dbReference type="NCBI Taxonomy" id="1891921"/>
    <lineage>
        <taxon>Bacteria</taxon>
        <taxon>Pseudomonadati</taxon>
        <taxon>Pseudomonadota</taxon>
        <taxon>Gammaproteobacteria</taxon>
        <taxon>Thiotrichales</taxon>
        <taxon>Piscirickettsiaceae</taxon>
        <taxon>Piscirickettsia</taxon>
    </lineage>
</organism>
<keyword evidence="6" id="KW-1185">Reference proteome</keyword>
<evidence type="ECO:0000256" key="1">
    <source>
        <dbReference type="ARBA" id="ARBA00023015"/>
    </source>
</evidence>
<dbReference type="InterPro" id="IPR036390">
    <property type="entry name" value="WH_DNA-bd_sf"/>
</dbReference>
<dbReference type="EMBL" id="MDTU01000001">
    <property type="protein sequence ID" value="ODN42994.1"/>
    <property type="molecule type" value="Genomic_DNA"/>
</dbReference>
<reference evidence="5 6" key="1">
    <citation type="submission" date="2016-08" db="EMBL/GenBank/DDBJ databases">
        <title>Draft genome sequence of Candidatus Piscirickettsia litoralis, from seawater.</title>
        <authorList>
            <person name="Wan X."/>
            <person name="Lee A.J."/>
            <person name="Hou S."/>
            <person name="Donachie S.P."/>
        </authorList>
    </citation>
    <scope>NUCLEOTIDE SEQUENCE [LARGE SCALE GENOMIC DNA]</scope>
    <source>
        <strain evidence="5 6">Y2</strain>
    </source>
</reference>
<protein>
    <recommendedName>
        <fullName evidence="4">HTH marR-type domain-containing protein</fullName>
    </recommendedName>
</protein>
<evidence type="ECO:0000313" key="5">
    <source>
        <dbReference type="EMBL" id="ODN42994.1"/>
    </source>
</evidence>
<proteinExistence type="predicted"/>
<dbReference type="Pfam" id="PF01047">
    <property type="entry name" value="MarR"/>
    <property type="match status" value="1"/>
</dbReference>
<dbReference type="PANTHER" id="PTHR42756">
    <property type="entry name" value="TRANSCRIPTIONAL REGULATOR, MARR"/>
    <property type="match status" value="1"/>
</dbReference>
<dbReference type="PROSITE" id="PS50995">
    <property type="entry name" value="HTH_MARR_2"/>
    <property type="match status" value="1"/>
</dbReference>
<dbReference type="PRINTS" id="PR00598">
    <property type="entry name" value="HTHMARR"/>
</dbReference>
<evidence type="ECO:0000256" key="3">
    <source>
        <dbReference type="ARBA" id="ARBA00023163"/>
    </source>
</evidence>
<accession>A0ABX3A290</accession>